<reference evidence="1 2" key="1">
    <citation type="submission" date="2021-06" db="EMBL/GenBank/DDBJ databases">
        <title>Complete genome sequence of the secondary alcohol utilizing methanogen Methanospirillum hungatei strain GP1.</title>
        <authorList>
            <person name="Day L.A."/>
            <person name="Costa K.C."/>
        </authorList>
    </citation>
    <scope>NUCLEOTIDE SEQUENCE [LARGE SCALE GENOMIC DNA]</scope>
    <source>
        <strain evidence="1 2">GP1</strain>
    </source>
</reference>
<dbReference type="EMBL" id="CP077107">
    <property type="protein sequence ID" value="QXO93831.1"/>
    <property type="molecule type" value="Genomic_DNA"/>
</dbReference>
<dbReference type="Proteomes" id="UP000694228">
    <property type="component" value="Chromosome"/>
</dbReference>
<gene>
    <name evidence="1" type="ORF">KSK55_10770</name>
</gene>
<dbReference type="NCBIfam" id="TIGR03274">
    <property type="entry name" value="methan_mark_7"/>
    <property type="match status" value="1"/>
</dbReference>
<sequence length="312" mass="34652">MILVPITYKGGVFRHDEILDLIEDMGGYIIQKHMIAQEVVLQALIPKEDIEILRVVSRPLAGEVIPAPLVGTEIAIVSMSLEIHHLPHASCDVAEYLRTAGAKTNMIGLARGFGKRIGLLSDEERDIINEHDLAIYLYGNFETCIQEKMPTFRRGIRVPIIVCGGPTKETLMKIIDPPVSGYVGGLGRFMHRTKEPEDLARLDDIVAEVSRVVDAKRSSIAKDPLSIAPARLMDVILETVPDIHDVTSPIPVVVQMDGVRVKLPYDPYAAQIRTIEVEAGVRISDICDIRPSRMRDYILMKVKPFSETGMLV</sequence>
<evidence type="ECO:0000313" key="2">
    <source>
        <dbReference type="Proteomes" id="UP000694228"/>
    </source>
</evidence>
<dbReference type="OrthoDB" id="52512at2157"/>
<name>A0A8F5VKR7_METHU</name>
<organism evidence="1 2">
    <name type="scientific">Methanospirillum hungatei</name>
    <dbReference type="NCBI Taxonomy" id="2203"/>
    <lineage>
        <taxon>Archaea</taxon>
        <taxon>Methanobacteriati</taxon>
        <taxon>Methanobacteriota</taxon>
        <taxon>Stenosarchaea group</taxon>
        <taxon>Methanomicrobia</taxon>
        <taxon>Methanomicrobiales</taxon>
        <taxon>Methanospirillaceae</taxon>
        <taxon>Methanospirillum</taxon>
    </lineage>
</organism>
<dbReference type="AlphaFoldDB" id="A0A8F5VKR7"/>
<dbReference type="PIRSF" id="PIRSF019164">
    <property type="entry name" value="UCP019164"/>
    <property type="match status" value="1"/>
</dbReference>
<accession>A0A8F5VKR7</accession>
<dbReference type="InterPro" id="IPR026327">
    <property type="entry name" value="Me_CoM_Rdtase_prot-C-like"/>
</dbReference>
<evidence type="ECO:0000313" key="1">
    <source>
        <dbReference type="EMBL" id="QXO93831.1"/>
    </source>
</evidence>
<dbReference type="InterPro" id="IPR011312">
    <property type="entry name" value="Menthan_mark_7"/>
</dbReference>
<protein>
    <submittedName>
        <fullName evidence="1">Methanogenesis marker 7 protein</fullName>
    </submittedName>
</protein>
<proteinExistence type="predicted"/>
<dbReference type="Pfam" id="PF04609">
    <property type="entry name" value="MCR_C"/>
    <property type="match status" value="1"/>
</dbReference>